<dbReference type="PROSITE" id="PS50887">
    <property type="entry name" value="GGDEF"/>
    <property type="match status" value="1"/>
</dbReference>
<keyword evidence="5" id="KW-1185">Reference proteome</keyword>
<evidence type="ECO:0000313" key="2">
    <source>
        <dbReference type="EMBL" id="GGL51197.1"/>
    </source>
</evidence>
<dbReference type="GO" id="GO:0052621">
    <property type="term" value="F:diguanylate cyclase activity"/>
    <property type="evidence" value="ECO:0007669"/>
    <property type="project" value="TreeGrafter"/>
</dbReference>
<sequence>MSDRARGAVRTGWQIVALTALPMLAPPRPTGRGAGRLAAVLPGTAALVLLSRHTRRSRRVIAELEQRCRTDALTGVGNRGAFDDDLRGRLQGIAGRRRHGDPVGVTLVLADIDHFKSYNDRHGHPAGDRALARVARALQLACRSGDGVHRIGGEEFAVVLEADHASSLLIADRIRRLVAASTDDRLTVSLGVATAQHDDAEALLDQADRALYRAKARGRNRIESHRGPLSGVRASTC</sequence>
<organism evidence="3 4">
    <name type="scientific">Modestobacter marinus</name>
    <dbReference type="NCBI Taxonomy" id="477641"/>
    <lineage>
        <taxon>Bacteria</taxon>
        <taxon>Bacillati</taxon>
        <taxon>Actinomycetota</taxon>
        <taxon>Actinomycetes</taxon>
        <taxon>Geodermatophilales</taxon>
        <taxon>Geodermatophilaceae</taxon>
        <taxon>Modestobacter</taxon>
    </lineage>
</organism>
<dbReference type="GO" id="GO:0005886">
    <property type="term" value="C:plasma membrane"/>
    <property type="evidence" value="ECO:0007669"/>
    <property type="project" value="TreeGrafter"/>
</dbReference>
<dbReference type="Proteomes" id="UP000648663">
    <property type="component" value="Unassembled WGS sequence"/>
</dbReference>
<dbReference type="InterPro" id="IPR000160">
    <property type="entry name" value="GGDEF_dom"/>
</dbReference>
<dbReference type="InterPro" id="IPR043128">
    <property type="entry name" value="Rev_trsase/Diguanyl_cyclase"/>
</dbReference>
<reference evidence="3 4" key="3">
    <citation type="submission" date="2020-02" db="EMBL/GenBank/DDBJ databases">
        <title>Sequencing the genomes of 1000 actinobacteria strains.</title>
        <authorList>
            <person name="Klenk H.-P."/>
        </authorList>
    </citation>
    <scope>NUCLEOTIDE SEQUENCE [LARGE SCALE GENOMIC DNA]</scope>
    <source>
        <strain evidence="3 4">DSM 45201</strain>
    </source>
</reference>
<dbReference type="CDD" id="cd01949">
    <property type="entry name" value="GGDEF"/>
    <property type="match status" value="1"/>
</dbReference>
<dbReference type="GO" id="GO:0043709">
    <property type="term" value="P:cell adhesion involved in single-species biofilm formation"/>
    <property type="evidence" value="ECO:0007669"/>
    <property type="project" value="TreeGrafter"/>
</dbReference>
<proteinExistence type="predicted"/>
<dbReference type="EMBL" id="BMMI01000001">
    <property type="protein sequence ID" value="GGL51197.1"/>
    <property type="molecule type" value="Genomic_DNA"/>
</dbReference>
<name>A0A846LXC1_9ACTN</name>
<dbReference type="SUPFAM" id="SSF55073">
    <property type="entry name" value="Nucleotide cyclase"/>
    <property type="match status" value="1"/>
</dbReference>
<dbReference type="RefSeq" id="WP_166754499.1">
    <property type="nucleotide sequence ID" value="NZ_BAABJU010000001.1"/>
</dbReference>
<reference evidence="5" key="2">
    <citation type="journal article" date="2019" name="Int. J. Syst. Evol. Microbiol.">
        <title>The Global Catalogue of Microorganisms (GCM) 10K type strain sequencing project: providing services to taxonomists for standard genome sequencing and annotation.</title>
        <authorList>
            <consortium name="The Broad Institute Genomics Platform"/>
            <consortium name="The Broad Institute Genome Sequencing Center for Infectious Disease"/>
            <person name="Wu L."/>
            <person name="Ma J."/>
        </authorList>
    </citation>
    <scope>NUCLEOTIDE SEQUENCE [LARGE SCALE GENOMIC DNA]</scope>
    <source>
        <strain evidence="5">CGMCC 4.5581</strain>
    </source>
</reference>
<evidence type="ECO:0000259" key="1">
    <source>
        <dbReference type="PROSITE" id="PS50887"/>
    </source>
</evidence>
<comment type="caution">
    <text evidence="3">The sequence shown here is derived from an EMBL/GenBank/DDBJ whole genome shotgun (WGS) entry which is preliminary data.</text>
</comment>
<dbReference type="FunFam" id="3.30.70.270:FF:000001">
    <property type="entry name" value="Diguanylate cyclase domain protein"/>
    <property type="match status" value="1"/>
</dbReference>
<evidence type="ECO:0000313" key="3">
    <source>
        <dbReference type="EMBL" id="NIH67010.1"/>
    </source>
</evidence>
<dbReference type="NCBIfam" id="TIGR00254">
    <property type="entry name" value="GGDEF"/>
    <property type="match status" value="1"/>
</dbReference>
<dbReference type="PANTHER" id="PTHR45138:SF9">
    <property type="entry name" value="DIGUANYLATE CYCLASE DGCM-RELATED"/>
    <property type="match status" value="1"/>
</dbReference>
<dbReference type="Pfam" id="PF00990">
    <property type="entry name" value="GGDEF"/>
    <property type="match status" value="1"/>
</dbReference>
<dbReference type="EMBL" id="JAAMPA010000001">
    <property type="protein sequence ID" value="NIH67010.1"/>
    <property type="molecule type" value="Genomic_DNA"/>
</dbReference>
<dbReference type="Gene3D" id="3.30.70.270">
    <property type="match status" value="1"/>
</dbReference>
<dbReference type="SMART" id="SM00267">
    <property type="entry name" value="GGDEF"/>
    <property type="match status" value="1"/>
</dbReference>
<evidence type="ECO:0000313" key="4">
    <source>
        <dbReference type="Proteomes" id="UP000552836"/>
    </source>
</evidence>
<dbReference type="AlphaFoldDB" id="A0A846LXC1"/>
<reference evidence="2" key="4">
    <citation type="submission" date="2024-05" db="EMBL/GenBank/DDBJ databases">
        <authorList>
            <person name="Sun Q."/>
            <person name="Zhou Y."/>
        </authorList>
    </citation>
    <scope>NUCLEOTIDE SEQUENCE</scope>
    <source>
        <strain evidence="2">CGMCC 4.5581</strain>
    </source>
</reference>
<dbReference type="InterPro" id="IPR050469">
    <property type="entry name" value="Diguanylate_Cyclase"/>
</dbReference>
<dbReference type="InterPro" id="IPR029787">
    <property type="entry name" value="Nucleotide_cyclase"/>
</dbReference>
<dbReference type="PANTHER" id="PTHR45138">
    <property type="entry name" value="REGULATORY COMPONENTS OF SENSORY TRANSDUCTION SYSTEM"/>
    <property type="match status" value="1"/>
</dbReference>
<evidence type="ECO:0000313" key="5">
    <source>
        <dbReference type="Proteomes" id="UP000648663"/>
    </source>
</evidence>
<accession>A0A846LXC1</accession>
<reference evidence="2" key="1">
    <citation type="journal article" date="2014" name="Int. J. Syst. Evol. Microbiol.">
        <title>Complete genome of a new Firmicutes species belonging to the dominant human colonic microbiota ('Ruminococcus bicirculans') reveals two chromosomes and a selective capacity to utilize plant glucans.</title>
        <authorList>
            <consortium name="NISC Comparative Sequencing Program"/>
            <person name="Wegmann U."/>
            <person name="Louis P."/>
            <person name="Goesmann A."/>
            <person name="Henrissat B."/>
            <person name="Duncan S.H."/>
            <person name="Flint H.J."/>
        </authorList>
    </citation>
    <scope>NUCLEOTIDE SEQUENCE</scope>
    <source>
        <strain evidence="2">CGMCC 4.5581</strain>
    </source>
</reference>
<protein>
    <submittedName>
        <fullName evidence="3">Diguanylate cyclase (GGDEF)-like protein</fullName>
    </submittedName>
</protein>
<dbReference type="Proteomes" id="UP000552836">
    <property type="component" value="Unassembled WGS sequence"/>
</dbReference>
<dbReference type="GO" id="GO:1902201">
    <property type="term" value="P:negative regulation of bacterial-type flagellum-dependent cell motility"/>
    <property type="evidence" value="ECO:0007669"/>
    <property type="project" value="TreeGrafter"/>
</dbReference>
<feature type="domain" description="GGDEF" evidence="1">
    <location>
        <begin position="103"/>
        <end position="227"/>
    </location>
</feature>
<gene>
    <name evidence="3" type="ORF">FB380_001456</name>
    <name evidence="2" type="ORF">GCM10011589_04280</name>
</gene>